<comment type="caution">
    <text evidence="4">The sequence shown here is derived from an EMBL/GenBank/DDBJ whole genome shotgun (WGS) entry which is preliminary data.</text>
</comment>
<evidence type="ECO:0000313" key="4">
    <source>
        <dbReference type="EMBL" id="CAH9092237.1"/>
    </source>
</evidence>
<reference evidence="4" key="1">
    <citation type="submission" date="2022-07" db="EMBL/GenBank/DDBJ databases">
        <authorList>
            <person name="Macas J."/>
            <person name="Novak P."/>
            <person name="Neumann P."/>
        </authorList>
    </citation>
    <scope>NUCLEOTIDE SEQUENCE</scope>
</reference>
<feature type="compositionally biased region" description="Polar residues" evidence="2">
    <location>
        <begin position="20"/>
        <end position="30"/>
    </location>
</feature>
<organism evidence="4 5">
    <name type="scientific">Cuscuta epithymum</name>
    <dbReference type="NCBI Taxonomy" id="186058"/>
    <lineage>
        <taxon>Eukaryota</taxon>
        <taxon>Viridiplantae</taxon>
        <taxon>Streptophyta</taxon>
        <taxon>Embryophyta</taxon>
        <taxon>Tracheophyta</taxon>
        <taxon>Spermatophyta</taxon>
        <taxon>Magnoliopsida</taxon>
        <taxon>eudicotyledons</taxon>
        <taxon>Gunneridae</taxon>
        <taxon>Pentapetalae</taxon>
        <taxon>asterids</taxon>
        <taxon>lamiids</taxon>
        <taxon>Solanales</taxon>
        <taxon>Convolvulaceae</taxon>
        <taxon>Cuscuteae</taxon>
        <taxon>Cuscuta</taxon>
        <taxon>Cuscuta subgen. Cuscuta</taxon>
    </lineage>
</organism>
<dbReference type="GO" id="GO:0005634">
    <property type="term" value="C:nucleus"/>
    <property type="evidence" value="ECO:0007669"/>
    <property type="project" value="TreeGrafter"/>
</dbReference>
<keyword evidence="5" id="KW-1185">Reference proteome</keyword>
<proteinExistence type="inferred from homology"/>
<name>A0AAV0D462_9ASTE</name>
<dbReference type="Gene3D" id="2.60.40.790">
    <property type="match status" value="1"/>
</dbReference>
<protein>
    <recommendedName>
        <fullName evidence="3">SHSP domain-containing protein</fullName>
    </recommendedName>
</protein>
<feature type="region of interest" description="Disordered" evidence="2">
    <location>
        <begin position="1"/>
        <end position="30"/>
    </location>
</feature>
<dbReference type="PANTHER" id="PTHR34661:SF1">
    <property type="entry name" value="INCREASED DNA METHYLATION 3"/>
    <property type="match status" value="1"/>
</dbReference>
<dbReference type="InterPro" id="IPR039321">
    <property type="entry name" value="IDM2/3-like"/>
</dbReference>
<dbReference type="SUPFAM" id="SSF49764">
    <property type="entry name" value="HSP20-like chaperones"/>
    <property type="match status" value="1"/>
</dbReference>
<feature type="domain" description="SHSP" evidence="3">
    <location>
        <begin position="88"/>
        <end position="202"/>
    </location>
</feature>
<sequence>MDVISHSVNKEKGTMRKNSKQNLNITRSAASDNIPQGVELELEGCFKKRCHDDDPLEVRESSHLERPCIMPLLPLSDSKTSATLSGTASKGASGPPIGALDIGLSKPAYYFRVALPGVKKDLGEFNCEIERDGKVHIRGVTSTSENVVSRQSRLFEMKFQEQCPPGAFTMSFSLPGPVDPRLIASNFRSDGIFEAVIMKYEA</sequence>
<accession>A0AAV0D462</accession>
<dbReference type="FunFam" id="2.60.40.790:FF:000049">
    <property type="entry name" value="Increased DNA methylation 3"/>
    <property type="match status" value="1"/>
</dbReference>
<evidence type="ECO:0000256" key="1">
    <source>
        <dbReference type="PROSITE-ProRule" id="PRU00285"/>
    </source>
</evidence>
<dbReference type="Proteomes" id="UP001152523">
    <property type="component" value="Unassembled WGS sequence"/>
</dbReference>
<evidence type="ECO:0000256" key="2">
    <source>
        <dbReference type="SAM" id="MobiDB-lite"/>
    </source>
</evidence>
<evidence type="ECO:0000259" key="3">
    <source>
        <dbReference type="PROSITE" id="PS01031"/>
    </source>
</evidence>
<evidence type="ECO:0000313" key="5">
    <source>
        <dbReference type="Proteomes" id="UP001152523"/>
    </source>
</evidence>
<dbReference type="EMBL" id="CAMAPF010000073">
    <property type="protein sequence ID" value="CAH9092237.1"/>
    <property type="molecule type" value="Genomic_DNA"/>
</dbReference>
<dbReference type="PANTHER" id="PTHR34661">
    <property type="entry name" value="INCREASED DNA METHYLATION 3"/>
    <property type="match status" value="1"/>
</dbReference>
<gene>
    <name evidence="4" type="ORF">CEPIT_LOCUS12019</name>
</gene>
<dbReference type="InterPro" id="IPR002068">
    <property type="entry name" value="A-crystallin/Hsp20_dom"/>
</dbReference>
<dbReference type="PROSITE" id="PS01031">
    <property type="entry name" value="SHSP"/>
    <property type="match status" value="1"/>
</dbReference>
<dbReference type="AlphaFoldDB" id="A0AAV0D462"/>
<comment type="similarity">
    <text evidence="1">Belongs to the small heat shock protein (HSP20) family.</text>
</comment>
<dbReference type="InterPro" id="IPR008978">
    <property type="entry name" value="HSP20-like_chaperone"/>
</dbReference>
<dbReference type="CDD" id="cd06464">
    <property type="entry name" value="ACD_sHsps-like"/>
    <property type="match status" value="1"/>
</dbReference>